<proteinExistence type="predicted"/>
<gene>
    <name evidence="2" type="ORF">LCGC14_2162740</name>
</gene>
<accession>A0A0F9DS66</accession>
<organism evidence="2">
    <name type="scientific">marine sediment metagenome</name>
    <dbReference type="NCBI Taxonomy" id="412755"/>
    <lineage>
        <taxon>unclassified sequences</taxon>
        <taxon>metagenomes</taxon>
        <taxon>ecological metagenomes</taxon>
    </lineage>
</organism>
<reference evidence="2" key="1">
    <citation type="journal article" date="2015" name="Nature">
        <title>Complex archaea that bridge the gap between prokaryotes and eukaryotes.</title>
        <authorList>
            <person name="Spang A."/>
            <person name="Saw J.H."/>
            <person name="Jorgensen S.L."/>
            <person name="Zaremba-Niedzwiedzka K."/>
            <person name="Martijn J."/>
            <person name="Lind A.E."/>
            <person name="van Eijk R."/>
            <person name="Schleper C."/>
            <person name="Guy L."/>
            <person name="Ettema T.J."/>
        </authorList>
    </citation>
    <scope>NUCLEOTIDE SEQUENCE</scope>
</reference>
<dbReference type="EMBL" id="LAZR01027774">
    <property type="protein sequence ID" value="KKL64663.1"/>
    <property type="molecule type" value="Genomic_DNA"/>
</dbReference>
<protein>
    <submittedName>
        <fullName evidence="2">Uncharacterized protein</fullName>
    </submittedName>
</protein>
<sequence length="139" mass="14719">MAYGYNPFSEKTNWGGMIQDIIYPIAQMLQINKMYPGEQRGGKIPGGQSPFPMQQPPSQPGMMGNKMMSGPGGAGGAPTQQPIGGRPMSTQTTRMGITQVPEAKDIQSLLSMLPPQGQAILLSLLGSGVYKPPPQGKMG</sequence>
<comment type="caution">
    <text evidence="2">The sequence shown here is derived from an EMBL/GenBank/DDBJ whole genome shotgun (WGS) entry which is preliminary data.</text>
</comment>
<name>A0A0F9DS66_9ZZZZ</name>
<evidence type="ECO:0000313" key="2">
    <source>
        <dbReference type="EMBL" id="KKL64663.1"/>
    </source>
</evidence>
<feature type="region of interest" description="Disordered" evidence="1">
    <location>
        <begin position="36"/>
        <end position="92"/>
    </location>
</feature>
<evidence type="ECO:0000256" key="1">
    <source>
        <dbReference type="SAM" id="MobiDB-lite"/>
    </source>
</evidence>
<dbReference type="AlphaFoldDB" id="A0A0F9DS66"/>